<keyword evidence="6" id="KW-0067">ATP-binding</keyword>
<dbReference type="SUPFAM" id="SSF52540">
    <property type="entry name" value="P-loop containing nucleoside triphosphate hydrolases"/>
    <property type="match status" value="1"/>
</dbReference>
<evidence type="ECO:0000256" key="2">
    <source>
        <dbReference type="ARBA" id="ARBA00022448"/>
    </source>
</evidence>
<evidence type="ECO:0000259" key="11">
    <source>
        <dbReference type="PROSITE" id="PS50929"/>
    </source>
</evidence>
<feature type="domain" description="ABC transmembrane type-1" evidence="11">
    <location>
        <begin position="41"/>
        <end position="327"/>
    </location>
</feature>
<evidence type="ECO:0000256" key="6">
    <source>
        <dbReference type="ARBA" id="ARBA00022840"/>
    </source>
</evidence>
<feature type="transmembrane region" description="Helical" evidence="9">
    <location>
        <begin position="36"/>
        <end position="58"/>
    </location>
</feature>
<sequence>MPPVGHGPRAGGPGKKPQHIGKTVGRLFSYMGKYKLLLIPVVICVLLNSGAMIAGTYLLRPALNDYIIPLIGQQHPDLSEFIGLLSVMALIFAAGAVAGYVNNRIMLTVATGTLFRIRTEMFEHMETLPLKYFDTRTHGEIMSLYTNDTDTLRDMLSQSIPQMLSSLVTVVGVFTMMILLSPLLTVVVVAMIGVMLLCIAQIGKRSGSAFRAQQLNIGTVNGYIEEMIEGQKVVKVFCHEEKSKAAFARLNDALRESSARANSLANILMPLMGNLSHVNYALTAMAGALLVIAGRMDIGTIASFLQYTRSFSQPVTQMSQQFNSILNALAGAERIFRLIDERSESDEGIYTLVNAVEAPAGASAGGQAHLVQSFARTGTWAWKDTTAPDTAPFVPLRGEVRFDGVTFGYVAEKTVLHDVSLYAKPGQKIALVGSTGSGKTTITNLLTRFYDTQEGSITYDGIPLAKIKKDALRRSLGMVLQDTHLFTGSIADNIRYGNPDASMKQIRDAAHLANADSFIAHLENGYDTVLTSDGINISQGQRQLLAIARAAVANPPVLILDEATSSIDTRTESLIEKGMSRLMEGRTVFVIAHRLSTIRNSDVILVLENGRIIERGSHDELIARKGRYYNLYTGMFDLD</sequence>
<evidence type="ECO:0000259" key="10">
    <source>
        <dbReference type="PROSITE" id="PS50893"/>
    </source>
</evidence>
<comment type="subcellular location">
    <subcellularLocation>
        <location evidence="1">Cell membrane</location>
        <topology evidence="1">Multi-pass membrane protein</topology>
    </subcellularLocation>
</comment>
<dbReference type="RefSeq" id="WP_013758917.1">
    <property type="nucleotide sequence ID" value="NC_015500.1"/>
</dbReference>
<evidence type="ECO:0000256" key="5">
    <source>
        <dbReference type="ARBA" id="ARBA00022741"/>
    </source>
</evidence>
<dbReference type="Pfam" id="PF00005">
    <property type="entry name" value="ABC_tran"/>
    <property type="match status" value="1"/>
</dbReference>
<organism evidence="12 13">
    <name type="scientific">Treponema brennaborense (strain DSM 12168 / CIP 105900 / DD5/3)</name>
    <dbReference type="NCBI Taxonomy" id="906968"/>
    <lineage>
        <taxon>Bacteria</taxon>
        <taxon>Pseudomonadati</taxon>
        <taxon>Spirochaetota</taxon>
        <taxon>Spirochaetia</taxon>
        <taxon>Spirochaetales</taxon>
        <taxon>Treponemataceae</taxon>
        <taxon>Treponema</taxon>
    </lineage>
</organism>
<evidence type="ECO:0000313" key="13">
    <source>
        <dbReference type="Proteomes" id="UP000006546"/>
    </source>
</evidence>
<keyword evidence="7 9" id="KW-1133">Transmembrane helix</keyword>
<dbReference type="Gene3D" id="3.40.50.300">
    <property type="entry name" value="P-loop containing nucleotide triphosphate hydrolases"/>
    <property type="match status" value="1"/>
</dbReference>
<evidence type="ECO:0000256" key="9">
    <source>
        <dbReference type="SAM" id="Phobius"/>
    </source>
</evidence>
<accession>F4LII7</accession>
<dbReference type="GO" id="GO:0005886">
    <property type="term" value="C:plasma membrane"/>
    <property type="evidence" value="ECO:0007669"/>
    <property type="project" value="UniProtKB-SubCell"/>
</dbReference>
<dbReference type="eggNOG" id="COG1132">
    <property type="taxonomic scope" value="Bacteria"/>
</dbReference>
<dbReference type="GO" id="GO:0016887">
    <property type="term" value="F:ATP hydrolysis activity"/>
    <property type="evidence" value="ECO:0007669"/>
    <property type="project" value="InterPro"/>
</dbReference>
<dbReference type="HOGENOM" id="CLU_000604_84_4_12"/>
<keyword evidence="2" id="KW-0813">Transport</keyword>
<dbReference type="PANTHER" id="PTHR43394">
    <property type="entry name" value="ATP-DEPENDENT PERMEASE MDL1, MITOCHONDRIAL"/>
    <property type="match status" value="1"/>
</dbReference>
<dbReference type="CDD" id="cd18547">
    <property type="entry name" value="ABC_6TM_Tm288_like"/>
    <property type="match status" value="1"/>
</dbReference>
<dbReference type="GO" id="GO:0005524">
    <property type="term" value="F:ATP binding"/>
    <property type="evidence" value="ECO:0007669"/>
    <property type="project" value="UniProtKB-KW"/>
</dbReference>
<dbReference type="EC" id="3.6.3.44" evidence="12"/>
<keyword evidence="12" id="KW-0378">Hydrolase</keyword>
<dbReference type="FunFam" id="1.20.1560.10:FF:000011">
    <property type="entry name" value="Multidrug ABC transporter ATP-binding protein"/>
    <property type="match status" value="1"/>
</dbReference>
<keyword evidence="13" id="KW-1185">Reference proteome</keyword>
<dbReference type="SMART" id="SM00382">
    <property type="entry name" value="AAA"/>
    <property type="match status" value="1"/>
</dbReference>
<dbReference type="GO" id="GO:0015421">
    <property type="term" value="F:ABC-type oligopeptide transporter activity"/>
    <property type="evidence" value="ECO:0007669"/>
    <property type="project" value="TreeGrafter"/>
</dbReference>
<dbReference type="InterPro" id="IPR003439">
    <property type="entry name" value="ABC_transporter-like_ATP-bd"/>
</dbReference>
<dbReference type="EMBL" id="CP002696">
    <property type="protein sequence ID" value="AEE17212.1"/>
    <property type="molecule type" value="Genomic_DNA"/>
</dbReference>
<keyword evidence="3" id="KW-1003">Cell membrane</keyword>
<dbReference type="PANTHER" id="PTHR43394:SF1">
    <property type="entry name" value="ATP-BINDING CASSETTE SUB-FAMILY B MEMBER 10, MITOCHONDRIAL"/>
    <property type="match status" value="1"/>
</dbReference>
<feature type="transmembrane region" description="Helical" evidence="9">
    <location>
        <begin position="78"/>
        <end position="101"/>
    </location>
</feature>
<dbReference type="Gene3D" id="1.20.1560.10">
    <property type="entry name" value="ABC transporter type 1, transmembrane domain"/>
    <property type="match status" value="1"/>
</dbReference>
<dbReference type="InterPro" id="IPR036640">
    <property type="entry name" value="ABC1_TM_sf"/>
</dbReference>
<dbReference type="CDD" id="cd03254">
    <property type="entry name" value="ABCC_Glucan_exporter_like"/>
    <property type="match status" value="1"/>
</dbReference>
<dbReference type="PROSITE" id="PS00211">
    <property type="entry name" value="ABC_TRANSPORTER_1"/>
    <property type="match status" value="1"/>
</dbReference>
<dbReference type="STRING" id="906968.Trebr_1790"/>
<evidence type="ECO:0000256" key="4">
    <source>
        <dbReference type="ARBA" id="ARBA00022692"/>
    </source>
</evidence>
<dbReference type="OrthoDB" id="341671at2"/>
<keyword evidence="8 9" id="KW-0472">Membrane</keyword>
<dbReference type="InterPro" id="IPR039421">
    <property type="entry name" value="Type_1_exporter"/>
</dbReference>
<dbReference type="SUPFAM" id="SSF90123">
    <property type="entry name" value="ABC transporter transmembrane region"/>
    <property type="match status" value="1"/>
</dbReference>
<dbReference type="FunFam" id="3.40.50.300:FF:000287">
    <property type="entry name" value="Multidrug ABC transporter ATP-binding protein"/>
    <property type="match status" value="1"/>
</dbReference>
<dbReference type="InterPro" id="IPR017871">
    <property type="entry name" value="ABC_transporter-like_CS"/>
</dbReference>
<dbReference type="KEGG" id="tbe:Trebr_1790"/>
<gene>
    <name evidence="12" type="ordered locus">Trebr_1790</name>
</gene>
<proteinExistence type="predicted"/>
<dbReference type="PROSITE" id="PS50929">
    <property type="entry name" value="ABC_TM1F"/>
    <property type="match status" value="1"/>
</dbReference>
<reference evidence="13" key="1">
    <citation type="submission" date="2011-04" db="EMBL/GenBank/DDBJ databases">
        <title>The complete genome of Treponema brennaborense DSM 12168.</title>
        <authorList>
            <person name="Lucas S."/>
            <person name="Han J."/>
            <person name="Lapidus A."/>
            <person name="Bruce D."/>
            <person name="Goodwin L."/>
            <person name="Pitluck S."/>
            <person name="Peters L."/>
            <person name="Kyrpides N."/>
            <person name="Mavromatis K."/>
            <person name="Ivanova N."/>
            <person name="Mikhailova N."/>
            <person name="Pagani I."/>
            <person name="Teshima H."/>
            <person name="Detter J.C."/>
            <person name="Tapia R."/>
            <person name="Han C."/>
            <person name="Land M."/>
            <person name="Hauser L."/>
            <person name="Markowitz V."/>
            <person name="Cheng J.-F."/>
            <person name="Hugenholtz P."/>
            <person name="Woyke T."/>
            <person name="Wu D."/>
            <person name="Gronow S."/>
            <person name="Wellnitz S."/>
            <person name="Brambilla E."/>
            <person name="Klenk H.-P."/>
            <person name="Eisen J.A."/>
        </authorList>
    </citation>
    <scope>NUCLEOTIDE SEQUENCE [LARGE SCALE GENOMIC DNA]</scope>
    <source>
        <strain evidence="13">DSM 12168 / CIP 105900 / DD5/3</strain>
    </source>
</reference>
<keyword evidence="4 9" id="KW-0812">Transmembrane</keyword>
<dbReference type="InterPro" id="IPR011527">
    <property type="entry name" value="ABC1_TM_dom"/>
</dbReference>
<dbReference type="InterPro" id="IPR003593">
    <property type="entry name" value="AAA+_ATPase"/>
</dbReference>
<evidence type="ECO:0000256" key="8">
    <source>
        <dbReference type="ARBA" id="ARBA00023136"/>
    </source>
</evidence>
<dbReference type="PROSITE" id="PS50893">
    <property type="entry name" value="ABC_TRANSPORTER_2"/>
    <property type="match status" value="1"/>
</dbReference>
<evidence type="ECO:0000256" key="3">
    <source>
        <dbReference type="ARBA" id="ARBA00022475"/>
    </source>
</evidence>
<dbReference type="Pfam" id="PF00664">
    <property type="entry name" value="ABC_membrane"/>
    <property type="match status" value="1"/>
</dbReference>
<keyword evidence="5" id="KW-0547">Nucleotide-binding</keyword>
<name>F4LII7_TREBD</name>
<evidence type="ECO:0000313" key="12">
    <source>
        <dbReference type="EMBL" id="AEE17212.1"/>
    </source>
</evidence>
<feature type="domain" description="ABC transporter" evidence="10">
    <location>
        <begin position="400"/>
        <end position="634"/>
    </location>
</feature>
<protein>
    <submittedName>
        <fullName evidence="12">Xenobiotic-transporting ATPase</fullName>
        <ecNumber evidence="12">3.6.3.44</ecNumber>
    </submittedName>
</protein>
<dbReference type="Proteomes" id="UP000006546">
    <property type="component" value="Chromosome"/>
</dbReference>
<dbReference type="InterPro" id="IPR027417">
    <property type="entry name" value="P-loop_NTPase"/>
</dbReference>
<dbReference type="AlphaFoldDB" id="F4LII7"/>
<evidence type="ECO:0000256" key="1">
    <source>
        <dbReference type="ARBA" id="ARBA00004651"/>
    </source>
</evidence>
<evidence type="ECO:0000256" key="7">
    <source>
        <dbReference type="ARBA" id="ARBA00022989"/>
    </source>
</evidence>